<sequence length="198" mass="21521">MLISGSRHFASLLPPSVSARQDSLIVDCTTVPRFGLRGPGGCEWLVSQGFDVPETVNRATLDENGVLALRLGRNEAVISGLQWGGHPLCEIGRRWSAAQGPKGYDGFRHDGWGHILVSGPEAPAFMTEIAEIDFRPAHMTTGCIAQTRALHLDVIIVRTDRFGTFGYELFLDIASMTYAVEVMTRLAAGYTFLALAEA</sequence>
<reference evidence="1" key="1">
    <citation type="submission" date="2022-07" db="EMBL/GenBank/DDBJ databases">
        <title>Ectorhizobium quercum gen.nov., sp. nov.</title>
        <authorList>
            <person name="Ma T."/>
            <person name="Li Y."/>
        </authorList>
    </citation>
    <scope>NUCLEOTIDE SEQUENCE</scope>
    <source>
        <strain evidence="1">BDR2-2</strain>
    </source>
</reference>
<comment type="caution">
    <text evidence="1">The sequence shown here is derived from an EMBL/GenBank/DDBJ whole genome shotgun (WGS) entry which is preliminary data.</text>
</comment>
<dbReference type="AlphaFoldDB" id="A0AAE3STA2"/>
<accession>A0AAE3STA2</accession>
<name>A0AAE3STA2_9HYPH</name>
<evidence type="ECO:0000313" key="1">
    <source>
        <dbReference type="EMBL" id="MCX8995930.1"/>
    </source>
</evidence>
<evidence type="ECO:0000313" key="2">
    <source>
        <dbReference type="Proteomes" id="UP001208771"/>
    </source>
</evidence>
<proteinExistence type="predicted"/>
<evidence type="ECO:0008006" key="3">
    <source>
        <dbReference type="Google" id="ProtNLM"/>
    </source>
</evidence>
<dbReference type="EMBL" id="JANFPI010000001">
    <property type="protein sequence ID" value="MCX8995930.1"/>
    <property type="molecule type" value="Genomic_DNA"/>
</dbReference>
<dbReference type="Gene3D" id="3.30.1360.120">
    <property type="entry name" value="Probable tRNA modification gtpase trme, domain 1"/>
    <property type="match status" value="1"/>
</dbReference>
<protein>
    <recommendedName>
        <fullName evidence="3">Sarcosine oxidase</fullName>
    </recommendedName>
</protein>
<dbReference type="Proteomes" id="UP001208771">
    <property type="component" value="Unassembled WGS sequence"/>
</dbReference>
<organism evidence="1 2">
    <name type="scientific">Ectorhizobium quercum</name>
    <dbReference type="NCBI Taxonomy" id="2965071"/>
    <lineage>
        <taxon>Bacteria</taxon>
        <taxon>Pseudomonadati</taxon>
        <taxon>Pseudomonadota</taxon>
        <taxon>Alphaproteobacteria</taxon>
        <taxon>Hyphomicrobiales</taxon>
        <taxon>Rhizobiaceae</taxon>
        <taxon>Ectorhizobium</taxon>
    </lineage>
</organism>
<dbReference type="SUPFAM" id="SSF103025">
    <property type="entry name" value="Folate-binding domain"/>
    <property type="match status" value="1"/>
</dbReference>
<gene>
    <name evidence="1" type="ORF">NOF55_02315</name>
</gene>
<keyword evidence="2" id="KW-1185">Reference proteome</keyword>
<dbReference type="RefSeq" id="WP_306409692.1">
    <property type="nucleotide sequence ID" value="NZ_JANFPI010000001.1"/>
</dbReference>
<dbReference type="InterPro" id="IPR027266">
    <property type="entry name" value="TrmE/GcvT-like"/>
</dbReference>